<feature type="compositionally biased region" description="Polar residues" evidence="2">
    <location>
        <begin position="113"/>
        <end position="130"/>
    </location>
</feature>
<dbReference type="GO" id="GO:0005975">
    <property type="term" value="P:carbohydrate metabolic process"/>
    <property type="evidence" value="ECO:0007669"/>
    <property type="project" value="InterPro"/>
</dbReference>
<evidence type="ECO:0000259" key="4">
    <source>
        <dbReference type="PROSITE" id="PS51762"/>
    </source>
</evidence>
<keyword evidence="3" id="KW-0472">Membrane</keyword>
<dbReference type="InterPro" id="IPR050546">
    <property type="entry name" value="Glycosyl_Hydrlase_16"/>
</dbReference>
<keyword evidence="5" id="KW-0378">Hydrolase</keyword>
<dbReference type="PANTHER" id="PTHR10963:SF55">
    <property type="entry name" value="GLYCOSIDE HYDROLASE FAMILY 16 PROTEIN"/>
    <property type="match status" value="1"/>
</dbReference>
<evidence type="ECO:0000256" key="3">
    <source>
        <dbReference type="SAM" id="Phobius"/>
    </source>
</evidence>
<dbReference type="EMBL" id="KB445799">
    <property type="protein sequence ID" value="EMD36047.1"/>
    <property type="molecule type" value="Genomic_DNA"/>
</dbReference>
<dbReference type="AlphaFoldDB" id="M2RCC3"/>
<dbReference type="GO" id="GO:0004553">
    <property type="term" value="F:hydrolase activity, hydrolyzing O-glycosyl compounds"/>
    <property type="evidence" value="ECO:0007669"/>
    <property type="project" value="InterPro"/>
</dbReference>
<comment type="similarity">
    <text evidence="1">Belongs to the glycosyl hydrolase 16 family.</text>
</comment>
<feature type="compositionally biased region" description="Low complexity" evidence="2">
    <location>
        <begin position="1"/>
        <end position="19"/>
    </location>
</feature>
<organism evidence="5 6">
    <name type="scientific">Ceriporiopsis subvermispora (strain B)</name>
    <name type="common">White-rot fungus</name>
    <name type="synonym">Gelatoporia subvermispora</name>
    <dbReference type="NCBI Taxonomy" id="914234"/>
    <lineage>
        <taxon>Eukaryota</taxon>
        <taxon>Fungi</taxon>
        <taxon>Dikarya</taxon>
        <taxon>Basidiomycota</taxon>
        <taxon>Agaricomycotina</taxon>
        <taxon>Agaricomycetes</taxon>
        <taxon>Polyporales</taxon>
        <taxon>Gelatoporiaceae</taxon>
        <taxon>Gelatoporia</taxon>
    </lineage>
</organism>
<keyword evidence="3" id="KW-1133">Transmembrane helix</keyword>
<keyword evidence="6" id="KW-1185">Reference proteome</keyword>
<dbReference type="PROSITE" id="PS51762">
    <property type="entry name" value="GH16_2"/>
    <property type="match status" value="1"/>
</dbReference>
<keyword evidence="3" id="KW-0812">Transmembrane</keyword>
<evidence type="ECO:0000256" key="1">
    <source>
        <dbReference type="ARBA" id="ARBA00006865"/>
    </source>
</evidence>
<sequence length="583" mass="64353">MSKPPSTASSTASSELSAADRVPASSTGSKRNPPLEPPKPIFFLRQGASAEDVQRDPFLTPDASVPATPKSVASNPFSAPSSVISFSAEQTLGNTSIAHGHMPQPSSSSYSSEVQLSRPGSSRVSVQSALRHSSTDLQVKEVRTGMRNRVGQRTSMMSPPVLPRRATYFESPTDSRVSVVAARPVAKRARSTLLTGTIEKPWLSEKDVYGRLAYWITYGVAFLGVIGGALRCYFDWRNIQRLGNICLVMDDQFDTFDTDFTWFQEVDMSGYGNGEFEMTTNSPNNSFVKDGKLYIVPTLTSDVIGLDNVLKGPYTYNISGCTNTNISACGAVANETLGTVINPVMSARLTTQRSHSIRYGKVEVVAKIPRGDWLWPAIWMLPVNDTYGPWPQSGEIDIMEARGNPVNYTAQGIDYVRGSLNWGPLTFLNGVAKTFGWWNKRRQTFADGFHTYAVEWSPKFIRIYVDSRLEKMLDLSFNEPFFKRGDFPPVVANGSQFIVTPDPWANGTNATPFDQPFFLILDVAVGGTNGWFPDGVGGKPWLDASLTAMKDFAENQATWYSTWPQNIEDRAMIVDSVKMWQSC</sequence>
<dbReference type="HOGENOM" id="CLU_019533_1_0_1"/>
<name>M2RCC3_CERS8</name>
<feature type="region of interest" description="Disordered" evidence="2">
    <location>
        <begin position="1"/>
        <end position="78"/>
    </location>
</feature>
<dbReference type="PANTHER" id="PTHR10963">
    <property type="entry name" value="GLYCOSYL HYDROLASE-RELATED"/>
    <property type="match status" value="1"/>
</dbReference>
<dbReference type="Proteomes" id="UP000016930">
    <property type="component" value="Unassembled WGS sequence"/>
</dbReference>
<dbReference type="STRING" id="914234.M2RCC3"/>
<evidence type="ECO:0000313" key="5">
    <source>
        <dbReference type="EMBL" id="EMD36047.1"/>
    </source>
</evidence>
<protein>
    <submittedName>
        <fullName evidence="5">Glycoside hydrolase family 16 protein</fullName>
    </submittedName>
</protein>
<accession>M2RCC3</accession>
<dbReference type="InterPro" id="IPR013320">
    <property type="entry name" value="ConA-like_dom_sf"/>
</dbReference>
<feature type="domain" description="GH16" evidence="4">
    <location>
        <begin position="234"/>
        <end position="583"/>
    </location>
</feature>
<dbReference type="Pfam" id="PF00722">
    <property type="entry name" value="Glyco_hydro_16"/>
    <property type="match status" value="1"/>
</dbReference>
<evidence type="ECO:0000313" key="6">
    <source>
        <dbReference type="Proteomes" id="UP000016930"/>
    </source>
</evidence>
<feature type="transmembrane region" description="Helical" evidence="3">
    <location>
        <begin position="212"/>
        <end position="234"/>
    </location>
</feature>
<reference evidence="5 6" key="1">
    <citation type="journal article" date="2012" name="Proc. Natl. Acad. Sci. U.S.A.">
        <title>Comparative genomics of Ceriporiopsis subvermispora and Phanerochaete chrysosporium provide insight into selective ligninolysis.</title>
        <authorList>
            <person name="Fernandez-Fueyo E."/>
            <person name="Ruiz-Duenas F.J."/>
            <person name="Ferreira P."/>
            <person name="Floudas D."/>
            <person name="Hibbett D.S."/>
            <person name="Canessa P."/>
            <person name="Larrondo L.F."/>
            <person name="James T.Y."/>
            <person name="Seelenfreund D."/>
            <person name="Lobos S."/>
            <person name="Polanco R."/>
            <person name="Tello M."/>
            <person name="Honda Y."/>
            <person name="Watanabe T."/>
            <person name="Watanabe T."/>
            <person name="Ryu J.S."/>
            <person name="Kubicek C.P."/>
            <person name="Schmoll M."/>
            <person name="Gaskell J."/>
            <person name="Hammel K.E."/>
            <person name="St John F.J."/>
            <person name="Vanden Wymelenberg A."/>
            <person name="Sabat G."/>
            <person name="Splinter BonDurant S."/>
            <person name="Syed K."/>
            <person name="Yadav J.S."/>
            <person name="Doddapaneni H."/>
            <person name="Subramanian V."/>
            <person name="Lavin J.L."/>
            <person name="Oguiza J.A."/>
            <person name="Perez G."/>
            <person name="Pisabarro A.G."/>
            <person name="Ramirez L."/>
            <person name="Santoyo F."/>
            <person name="Master E."/>
            <person name="Coutinho P.M."/>
            <person name="Henrissat B."/>
            <person name="Lombard V."/>
            <person name="Magnuson J.K."/>
            <person name="Kuees U."/>
            <person name="Hori C."/>
            <person name="Igarashi K."/>
            <person name="Samejima M."/>
            <person name="Held B.W."/>
            <person name="Barry K.W."/>
            <person name="LaButti K.M."/>
            <person name="Lapidus A."/>
            <person name="Lindquist E.A."/>
            <person name="Lucas S.M."/>
            <person name="Riley R."/>
            <person name="Salamov A.A."/>
            <person name="Hoffmeister D."/>
            <person name="Schwenk D."/>
            <person name="Hadar Y."/>
            <person name="Yarden O."/>
            <person name="de Vries R.P."/>
            <person name="Wiebenga A."/>
            <person name="Stenlid J."/>
            <person name="Eastwood D."/>
            <person name="Grigoriev I.V."/>
            <person name="Berka R.M."/>
            <person name="Blanchette R.A."/>
            <person name="Kersten P."/>
            <person name="Martinez A.T."/>
            <person name="Vicuna R."/>
            <person name="Cullen D."/>
        </authorList>
    </citation>
    <scope>NUCLEOTIDE SEQUENCE [LARGE SCALE GENOMIC DNA]</scope>
    <source>
        <strain evidence="5 6">B</strain>
    </source>
</reference>
<dbReference type="InterPro" id="IPR000757">
    <property type="entry name" value="Beta-glucanase-like"/>
</dbReference>
<dbReference type="OrthoDB" id="4781at2759"/>
<dbReference type="Gene3D" id="2.60.120.200">
    <property type="match status" value="1"/>
</dbReference>
<gene>
    <name evidence="5" type="ORF">CERSUDRAFT_115961</name>
</gene>
<dbReference type="SUPFAM" id="SSF49899">
    <property type="entry name" value="Concanavalin A-like lectins/glucanases"/>
    <property type="match status" value="1"/>
</dbReference>
<proteinExistence type="inferred from homology"/>
<evidence type="ECO:0000256" key="2">
    <source>
        <dbReference type="SAM" id="MobiDB-lite"/>
    </source>
</evidence>
<feature type="region of interest" description="Disordered" evidence="2">
    <location>
        <begin position="96"/>
        <end position="130"/>
    </location>
</feature>